<dbReference type="InterPro" id="IPR012337">
    <property type="entry name" value="RNaseH-like_sf"/>
</dbReference>
<dbReference type="EMBL" id="LRGB01000337">
    <property type="protein sequence ID" value="KZS19687.1"/>
    <property type="molecule type" value="Genomic_DNA"/>
</dbReference>
<dbReference type="GO" id="GO:0003676">
    <property type="term" value="F:nucleic acid binding"/>
    <property type="evidence" value="ECO:0007669"/>
    <property type="project" value="InterPro"/>
</dbReference>
<feature type="compositionally biased region" description="Basic and acidic residues" evidence="1">
    <location>
        <begin position="1320"/>
        <end position="1331"/>
    </location>
</feature>
<dbReference type="Proteomes" id="UP000076858">
    <property type="component" value="Unassembled WGS sequence"/>
</dbReference>
<dbReference type="InterPro" id="IPR008906">
    <property type="entry name" value="HATC_C_dom"/>
</dbReference>
<dbReference type="Pfam" id="PF05380">
    <property type="entry name" value="Peptidase_A17"/>
    <property type="match status" value="1"/>
</dbReference>
<dbReference type="Gene3D" id="3.30.420.10">
    <property type="entry name" value="Ribonuclease H-like superfamily/Ribonuclease H"/>
    <property type="match status" value="1"/>
</dbReference>
<accession>A0A162QH48</accession>
<dbReference type="PANTHER" id="PTHR47331:SF5">
    <property type="entry name" value="RIBONUCLEASE H"/>
    <property type="match status" value="1"/>
</dbReference>
<feature type="domain" description="HAT C-terminal dimerisation" evidence="2">
    <location>
        <begin position="15"/>
        <end position="80"/>
    </location>
</feature>
<feature type="region of interest" description="Disordered" evidence="1">
    <location>
        <begin position="1222"/>
        <end position="1247"/>
    </location>
</feature>
<comment type="caution">
    <text evidence="3">The sequence shown here is derived from an EMBL/GenBank/DDBJ whole genome shotgun (WGS) entry which is preliminary data.</text>
</comment>
<gene>
    <name evidence="3" type="ORF">APZ42_013850</name>
</gene>
<organism evidence="3 4">
    <name type="scientific">Daphnia magna</name>
    <dbReference type="NCBI Taxonomy" id="35525"/>
    <lineage>
        <taxon>Eukaryota</taxon>
        <taxon>Metazoa</taxon>
        <taxon>Ecdysozoa</taxon>
        <taxon>Arthropoda</taxon>
        <taxon>Crustacea</taxon>
        <taxon>Branchiopoda</taxon>
        <taxon>Diplostraca</taxon>
        <taxon>Cladocera</taxon>
        <taxon>Anomopoda</taxon>
        <taxon>Daphniidae</taxon>
        <taxon>Daphnia</taxon>
    </lineage>
</organism>
<protein>
    <recommendedName>
        <fullName evidence="2">HAT C-terminal dimerisation domain-containing protein</fullName>
    </recommendedName>
</protein>
<dbReference type="SUPFAM" id="SSF53098">
    <property type="entry name" value="Ribonuclease H-like"/>
    <property type="match status" value="2"/>
</dbReference>
<evidence type="ECO:0000313" key="3">
    <source>
        <dbReference type="EMBL" id="KZS19687.1"/>
    </source>
</evidence>
<dbReference type="InterPro" id="IPR008042">
    <property type="entry name" value="Retrotrans_Pao"/>
</dbReference>
<dbReference type="OrthoDB" id="10049357at2759"/>
<dbReference type="Pfam" id="PF05699">
    <property type="entry name" value="Dimer_Tnp_hAT"/>
    <property type="match status" value="1"/>
</dbReference>
<feature type="compositionally biased region" description="Low complexity" evidence="1">
    <location>
        <begin position="1232"/>
        <end position="1247"/>
    </location>
</feature>
<dbReference type="GO" id="GO:0046983">
    <property type="term" value="F:protein dimerization activity"/>
    <property type="evidence" value="ECO:0007669"/>
    <property type="project" value="InterPro"/>
</dbReference>
<sequence>MEIPVDPADPDSELRPTKPLEFWKVNSCRFYILVEIARDAVSVAASSSSIERAFSTAFDIMSAKRNEIKPDLFANLMFIKCAVYDLEVYLKISFFSTDDSRKTEPHEAHVISFPTSTRIFKGRAESPEGPQWPSFELLLSKFLNKICALPVLAPMCFSPVYAVVVHVPELHDPVVRWKPKELRSVKAKYRALYGNEYNSFPALLFMLEKLLSKEVRNAIGECFADGTMYSVVWDRLDAVYDCTEVMDHTYLDDQLQIPPLKSQNASSVKTFVIAVRFDEKKQVKRPNATHTSTIGHVSTEEGSEETTSSPLLAAPMGRRQKTERKAAQKTDHWSCLACNGRAHYLASCIKIVPVRIGVGSRWVDTFRFLDTRSDTTLIRSDVVKKLGLVGQPKHINVVSYDGATSNVKAPVVTPNPPINPRQMEFWTHLRGLDVQNSQRENVGVLIGLDVAQAHDHIDSVKQPAGTIGPLAFKTPFGWCLDVKKFWKLEAKDVDMEQSVLSEYDLRGKRILESTVKHVGNRYQVGIMWKTNIVNLPVNRATALKRLYSLERRFQRDGAFTQKHDAVVKEYIGLYHDRLITTEELRKESIRVVFDEAAENGGTSINQSLLRRPNLLVSLLGVLLRFQMNLVMVVADREKMFHQVKVPVEDQAAYLFVYRTPGRSTTLWDSSLLWFSNEVTSARHLDVREKNRLADPIPEKLGRRFHYWYEHLENLELQKVTRCFRHQRGRCTQEHLHLYVFTDSSTKGFGAVAFFRFLFEDQSINVSFVMAKTHVTPVKGLTIPRLELQAALEGLNIALVICRELEYDLREVTFHTDSQTVLHLCSRRIDPKNVDELVKFHEGPSFLKLDPSEWDTWEEIAELEESDVKMIRGFAIKTEDENHPIEKIFQSSEDSESYRLVQEARDKCQSEDGHLQAHQEPGVASEVKPPHFQLFSERRRKVMKSVANNCLPCKRRSSKPIPPLVASLPVHRLPPYLLPFTYTIVDYFGPLTVQVSGRGCRHEKRWVCLFTCLTTRAVHLQVSEGLSLEEFLLCFTRFVSLRGKPNVVYSDNRTNLVAGKQELRPALMEVIQQHPELHLKLACQQIEWQYKSTAPDIEEFPYSVAHLYQSGLQLSQRPLILVPSIVNLLKALYFMEELIAVVYGRKLCQQRRLNSSDHQGPLYLNVIVKLVFAPPRCIYPPFRSDGSNSLRLPHPTRVVTAAATTEFLANLPLSNRVVTPEDIHQKASKSHSKPSSISSESELSSPSAHARGLPTRIILLAHLHSRPLDSRSLAQGYSGGFDGTAYNCLINPWRKSPKLVVSALSTPGSANTPIHLPPSDHSSKTRSSDGLKRPLTASRRTTLRPNPDFAIACKESLMLSLSCHTLIARHTAVAVASYPNNLRRVGQFGR</sequence>
<proteinExistence type="predicted"/>
<reference evidence="3 4" key="1">
    <citation type="submission" date="2016-03" db="EMBL/GenBank/DDBJ databases">
        <title>EvidentialGene: Evidence-directed Construction of Genes on Genomes.</title>
        <authorList>
            <person name="Gilbert D.G."/>
            <person name="Choi J.-H."/>
            <person name="Mockaitis K."/>
            <person name="Colbourne J."/>
            <person name="Pfrender M."/>
        </authorList>
    </citation>
    <scope>NUCLEOTIDE SEQUENCE [LARGE SCALE GENOMIC DNA]</scope>
    <source>
        <strain evidence="3 4">Xinb3</strain>
        <tissue evidence="3">Complete organism</tissue>
    </source>
</reference>
<feature type="region of interest" description="Disordered" evidence="1">
    <location>
        <begin position="1308"/>
        <end position="1340"/>
    </location>
</feature>
<feature type="region of interest" description="Disordered" evidence="1">
    <location>
        <begin position="285"/>
        <end position="325"/>
    </location>
</feature>
<name>A0A162QH48_9CRUS</name>
<dbReference type="InterPro" id="IPR036397">
    <property type="entry name" value="RNaseH_sf"/>
</dbReference>
<evidence type="ECO:0000259" key="2">
    <source>
        <dbReference type="Pfam" id="PF05699"/>
    </source>
</evidence>
<evidence type="ECO:0000256" key="1">
    <source>
        <dbReference type="SAM" id="MobiDB-lite"/>
    </source>
</evidence>
<dbReference type="PANTHER" id="PTHR47331">
    <property type="entry name" value="PHD-TYPE DOMAIN-CONTAINING PROTEIN"/>
    <property type="match status" value="1"/>
</dbReference>
<keyword evidence="4" id="KW-1185">Reference proteome</keyword>
<evidence type="ECO:0000313" key="4">
    <source>
        <dbReference type="Proteomes" id="UP000076858"/>
    </source>
</evidence>